<proteinExistence type="predicted"/>
<name>A0A6J5NCQ8_9CAUD</name>
<accession>A0A6J5NCQ8</accession>
<protein>
    <submittedName>
        <fullName evidence="1">Uncharacterized protein</fullName>
    </submittedName>
</protein>
<gene>
    <name evidence="1" type="ORF">UFOVP678_30</name>
</gene>
<sequence>MNNDLIEKAKRYAQTDDYHVTRKIITDLCNEIDRLKELNKNVFSRIQDNQEVFKNAERYNWLRSASWDVNPEIAAPSVILCNGDMTKWQWMLGQEIDDAIDSYLQKEQG</sequence>
<organism evidence="1">
    <name type="scientific">uncultured Caudovirales phage</name>
    <dbReference type="NCBI Taxonomy" id="2100421"/>
    <lineage>
        <taxon>Viruses</taxon>
        <taxon>Duplodnaviria</taxon>
        <taxon>Heunggongvirae</taxon>
        <taxon>Uroviricota</taxon>
        <taxon>Caudoviricetes</taxon>
        <taxon>Peduoviridae</taxon>
        <taxon>Maltschvirus</taxon>
        <taxon>Maltschvirus maltsch</taxon>
    </lineage>
</organism>
<evidence type="ECO:0000313" key="1">
    <source>
        <dbReference type="EMBL" id="CAB4157510.1"/>
    </source>
</evidence>
<dbReference type="EMBL" id="LR796655">
    <property type="protein sequence ID" value="CAB4157510.1"/>
    <property type="molecule type" value="Genomic_DNA"/>
</dbReference>
<reference evidence="1" key="1">
    <citation type="submission" date="2020-04" db="EMBL/GenBank/DDBJ databases">
        <authorList>
            <person name="Chiriac C."/>
            <person name="Salcher M."/>
            <person name="Ghai R."/>
            <person name="Kavagutti S V."/>
        </authorList>
    </citation>
    <scope>NUCLEOTIDE SEQUENCE</scope>
</reference>